<proteinExistence type="inferred from homology"/>
<dbReference type="InterPro" id="IPR058204">
    <property type="entry name" value="FtsX_firmicutes-type"/>
</dbReference>
<dbReference type="NCBIfam" id="NF038347">
    <property type="entry name" value="FtsX_Gpos"/>
    <property type="match status" value="1"/>
</dbReference>
<keyword evidence="4 10" id="KW-1003">Cell membrane</keyword>
<keyword evidence="15" id="KW-1185">Reference proteome</keyword>
<feature type="transmembrane region" description="Helical" evidence="11">
    <location>
        <begin position="21"/>
        <end position="48"/>
    </location>
</feature>
<evidence type="ECO:0000256" key="1">
    <source>
        <dbReference type="ARBA" id="ARBA00004651"/>
    </source>
</evidence>
<comment type="function">
    <text evidence="10">Part of the ABC transporter FtsEX involved in asymmetric cellular division facilitating the initiation of sporulation.</text>
</comment>
<name>A0ABW8TCE3_9CLOT</name>
<keyword evidence="7 11" id="KW-1133">Transmembrane helix</keyword>
<evidence type="ECO:0000256" key="4">
    <source>
        <dbReference type="ARBA" id="ARBA00022475"/>
    </source>
</evidence>
<feature type="transmembrane region" description="Helical" evidence="11">
    <location>
        <begin position="269"/>
        <end position="291"/>
    </location>
</feature>
<evidence type="ECO:0000259" key="12">
    <source>
        <dbReference type="Pfam" id="PF02687"/>
    </source>
</evidence>
<dbReference type="EMBL" id="JBJIAA010000005">
    <property type="protein sequence ID" value="MFL0250161.1"/>
    <property type="molecule type" value="Genomic_DNA"/>
</dbReference>
<dbReference type="PIRSF" id="PIRSF003097">
    <property type="entry name" value="FtsX"/>
    <property type="match status" value="1"/>
</dbReference>
<dbReference type="RefSeq" id="WP_406786831.1">
    <property type="nucleotide sequence ID" value="NZ_JBJIAA010000005.1"/>
</dbReference>
<dbReference type="Gene3D" id="3.30.70.3040">
    <property type="match status" value="1"/>
</dbReference>
<comment type="subcellular location">
    <subcellularLocation>
        <location evidence="1">Cell membrane</location>
        <topology evidence="1">Multi-pass membrane protein</topology>
    </subcellularLocation>
</comment>
<keyword evidence="9 10" id="KW-0131">Cell cycle</keyword>
<evidence type="ECO:0000256" key="8">
    <source>
        <dbReference type="ARBA" id="ARBA00023136"/>
    </source>
</evidence>
<dbReference type="PANTHER" id="PTHR47755:SF1">
    <property type="entry name" value="CELL DIVISION PROTEIN FTSX"/>
    <property type="match status" value="1"/>
</dbReference>
<keyword evidence="6 11" id="KW-0812">Transmembrane</keyword>
<gene>
    <name evidence="14" type="primary">ftsX</name>
    <name evidence="14" type="ORF">ACJDT4_06975</name>
</gene>
<evidence type="ECO:0000313" key="14">
    <source>
        <dbReference type="EMBL" id="MFL0250161.1"/>
    </source>
</evidence>
<protein>
    <recommendedName>
        <fullName evidence="3 10">Cell division protein FtsX</fullName>
    </recommendedName>
</protein>
<evidence type="ECO:0000256" key="3">
    <source>
        <dbReference type="ARBA" id="ARBA00021907"/>
    </source>
</evidence>
<dbReference type="Pfam" id="PF18075">
    <property type="entry name" value="FtsX_ECD"/>
    <property type="match status" value="1"/>
</dbReference>
<evidence type="ECO:0000256" key="5">
    <source>
        <dbReference type="ARBA" id="ARBA00022618"/>
    </source>
</evidence>
<comment type="similarity">
    <text evidence="2 10">Belongs to the ABC-4 integral membrane protein family. FtsX subfamily.</text>
</comment>
<feature type="transmembrane region" description="Helical" evidence="11">
    <location>
        <begin position="216"/>
        <end position="249"/>
    </location>
</feature>
<evidence type="ECO:0000259" key="13">
    <source>
        <dbReference type="Pfam" id="PF18075"/>
    </source>
</evidence>
<dbReference type="InterPro" id="IPR004513">
    <property type="entry name" value="FtsX"/>
</dbReference>
<evidence type="ECO:0000256" key="7">
    <source>
        <dbReference type="ARBA" id="ARBA00022989"/>
    </source>
</evidence>
<dbReference type="InterPro" id="IPR003838">
    <property type="entry name" value="ABC3_permease_C"/>
</dbReference>
<feature type="transmembrane region" description="Helical" evidence="11">
    <location>
        <begin position="175"/>
        <end position="195"/>
    </location>
</feature>
<keyword evidence="8 10" id="KW-0472">Membrane</keyword>
<feature type="domain" description="FtsX extracellular" evidence="13">
    <location>
        <begin position="60"/>
        <end position="155"/>
    </location>
</feature>
<sequence length="301" mass="33650">MKINTLTLLFKDALKSIKRNAVISIASIATVMVTLFVLGLFLICLLNIKLEIIAYANPKLEMQVLLNNNIKIAEQKKIYNKIKSIPCVTSIYFQDKKQTAINLKKKLGDKSKFLLLSYVKNNNTLPASYVIKANTPDNVTAIISELNGIQGITEIDSGEEIIKKLSKITKVAQQIGTTIFIISAITTIILISNTIKLAAYSRREEIKIMKSIGATDWFITCPFIFDGMIIGFCGSAMAILEIYLLYNFIYKKVTSYSISTFLSLVNPSFILTAMSWSFILIGTFITAMISYSSIQKFLKVQ</sequence>
<evidence type="ECO:0000256" key="2">
    <source>
        <dbReference type="ARBA" id="ARBA00007379"/>
    </source>
</evidence>
<evidence type="ECO:0000256" key="6">
    <source>
        <dbReference type="ARBA" id="ARBA00022692"/>
    </source>
</evidence>
<organism evidence="14 15">
    <name type="scientific">Clostridium neuense</name>
    <dbReference type="NCBI Taxonomy" id="1728934"/>
    <lineage>
        <taxon>Bacteria</taxon>
        <taxon>Bacillati</taxon>
        <taxon>Bacillota</taxon>
        <taxon>Clostridia</taxon>
        <taxon>Eubacteriales</taxon>
        <taxon>Clostridiaceae</taxon>
        <taxon>Clostridium</taxon>
    </lineage>
</organism>
<dbReference type="Proteomes" id="UP001623592">
    <property type="component" value="Unassembled WGS sequence"/>
</dbReference>
<accession>A0ABW8TCE3</accession>
<keyword evidence="5 10" id="KW-0132">Cell division</keyword>
<evidence type="ECO:0000256" key="11">
    <source>
        <dbReference type="SAM" id="Phobius"/>
    </source>
</evidence>
<dbReference type="InterPro" id="IPR040690">
    <property type="entry name" value="FtsX_ECD"/>
</dbReference>
<comment type="caution">
    <text evidence="14">The sequence shown here is derived from an EMBL/GenBank/DDBJ whole genome shotgun (WGS) entry which is preliminary data.</text>
</comment>
<feature type="domain" description="ABC3 transporter permease C-terminal" evidence="12">
    <location>
        <begin position="178"/>
        <end position="289"/>
    </location>
</feature>
<dbReference type="Pfam" id="PF02687">
    <property type="entry name" value="FtsX"/>
    <property type="match status" value="1"/>
</dbReference>
<reference evidence="14 15" key="1">
    <citation type="submission" date="2024-11" db="EMBL/GenBank/DDBJ databases">
        <authorList>
            <person name="Heng Y.C."/>
            <person name="Lim A.C.H."/>
            <person name="Lee J.K.Y."/>
            <person name="Kittelmann S."/>
        </authorList>
    </citation>
    <scope>NUCLEOTIDE SEQUENCE [LARGE SCALE GENOMIC DNA]</scope>
    <source>
        <strain evidence="14 15">WILCCON 0114</strain>
    </source>
</reference>
<dbReference type="PANTHER" id="PTHR47755">
    <property type="entry name" value="CELL DIVISION PROTEIN FTSX"/>
    <property type="match status" value="1"/>
</dbReference>
<evidence type="ECO:0000256" key="10">
    <source>
        <dbReference type="PIRNR" id="PIRNR003097"/>
    </source>
</evidence>
<evidence type="ECO:0000313" key="15">
    <source>
        <dbReference type="Proteomes" id="UP001623592"/>
    </source>
</evidence>
<evidence type="ECO:0000256" key="9">
    <source>
        <dbReference type="ARBA" id="ARBA00023306"/>
    </source>
</evidence>